<dbReference type="PANTHER" id="PTHR28441">
    <property type="entry name" value="PROTEIN FAM91A1"/>
    <property type="match status" value="1"/>
</dbReference>
<dbReference type="Pfam" id="PF14647">
    <property type="entry name" value="FAM91_N"/>
    <property type="match status" value="1"/>
</dbReference>
<dbReference type="RefSeq" id="XP_068355260.1">
    <property type="nucleotide sequence ID" value="XM_068493614.1"/>
</dbReference>
<comment type="similarity">
    <text evidence="1">Belongs to the FAM91 family.</text>
</comment>
<comment type="caution">
    <text evidence="4">The sequence shown here is derived from an EMBL/GenBank/DDBJ whole genome shotgun (WGS) entry which is preliminary data.</text>
</comment>
<evidence type="ECO:0000313" key="4">
    <source>
        <dbReference type="EMBL" id="OHT02124.1"/>
    </source>
</evidence>
<dbReference type="EMBL" id="MLAK01000882">
    <property type="protein sequence ID" value="OHT02124.1"/>
    <property type="molecule type" value="Genomic_DNA"/>
</dbReference>
<dbReference type="InterPro" id="IPR028097">
    <property type="entry name" value="FAM91_C_dom"/>
</dbReference>
<feature type="domain" description="FAM91 C-terminal" evidence="3">
    <location>
        <begin position="317"/>
        <end position="561"/>
    </location>
</feature>
<dbReference type="GeneID" id="94828318"/>
<evidence type="ECO:0000259" key="2">
    <source>
        <dbReference type="Pfam" id="PF14647"/>
    </source>
</evidence>
<feature type="domain" description="FAM91 N-terminal" evidence="2">
    <location>
        <begin position="12"/>
        <end position="305"/>
    </location>
</feature>
<protein>
    <recommendedName>
        <fullName evidence="6">FAM91 N-terminal domain-containing protein</fullName>
    </recommendedName>
</protein>
<keyword evidence="5" id="KW-1185">Reference proteome</keyword>
<dbReference type="InterPro" id="IPR039199">
    <property type="entry name" value="FAM91"/>
</dbReference>
<dbReference type="AlphaFoldDB" id="A0A1J4JX65"/>
<dbReference type="OrthoDB" id="275996at2759"/>
<name>A0A1J4JX65_9EUKA</name>
<reference evidence="4" key="1">
    <citation type="submission" date="2016-10" db="EMBL/GenBank/DDBJ databases">
        <authorList>
            <person name="Benchimol M."/>
            <person name="Almeida L.G."/>
            <person name="Vasconcelos A.T."/>
            <person name="Perreira-Neves A."/>
            <person name="Rosa I.A."/>
            <person name="Tasca T."/>
            <person name="Bogo M.R."/>
            <person name="de Souza W."/>
        </authorList>
    </citation>
    <scope>NUCLEOTIDE SEQUENCE [LARGE SCALE GENOMIC DNA]</scope>
    <source>
        <strain evidence="4">K</strain>
    </source>
</reference>
<dbReference type="VEuPathDB" id="TrichDB:TRFO_07331"/>
<evidence type="ECO:0000259" key="3">
    <source>
        <dbReference type="Pfam" id="PF14648"/>
    </source>
</evidence>
<dbReference type="Pfam" id="PF14648">
    <property type="entry name" value="FAM91_C"/>
    <property type="match status" value="1"/>
</dbReference>
<gene>
    <name evidence="4" type="ORF">TRFO_07331</name>
</gene>
<dbReference type="PANTHER" id="PTHR28441:SF2">
    <property type="entry name" value="PROTEIN FAM91A1"/>
    <property type="match status" value="1"/>
</dbReference>
<evidence type="ECO:0000256" key="1">
    <source>
        <dbReference type="ARBA" id="ARBA00010319"/>
    </source>
</evidence>
<evidence type="ECO:0008006" key="6">
    <source>
        <dbReference type="Google" id="ProtNLM"/>
    </source>
</evidence>
<organism evidence="4 5">
    <name type="scientific">Tritrichomonas foetus</name>
    <dbReference type="NCBI Taxonomy" id="1144522"/>
    <lineage>
        <taxon>Eukaryota</taxon>
        <taxon>Metamonada</taxon>
        <taxon>Parabasalia</taxon>
        <taxon>Tritrichomonadida</taxon>
        <taxon>Tritrichomonadidae</taxon>
        <taxon>Tritrichomonas</taxon>
    </lineage>
</organism>
<accession>A0A1J4JX65</accession>
<dbReference type="InterPro" id="IPR028091">
    <property type="entry name" value="FAM91_N_dom"/>
</dbReference>
<sequence>MIQEEDTSTFLENAIPWEQLNASAQAYFGTPAQFQQRILSYFFDHQKPYNQALTFTNPAQYYQKLIEFGITNFLVFPYHLISELQQYNPAVPFEYYSEMLLRVMQSDRSYQSIPNFSAADALRVTGVGRNQFIDAMNKSRSGGWSAKLKSKEKLLRSLLPQLPEKIPLQNWWLLYTVPANENRLSKLPPPLRLVYERIAADKNTGSEMSKYQEADIRSLINESLIYIAVPLTPKDTVKLLPLDNFVMNRVGGDYLEGLCYKSFISIDDRTTVEQLSKMLAVDVAEIAKVLSLFIRLGLAEKVATDEQIDGASNEAAAKRLAAVYDFNLPSSLMLGNLGQTVKSFAVTLFEVGKMSDKTVTDFIKALQEVEAPTDDSMVSCYETCQVIARIGTFLQKQPLAAGGLDMLRLESLLDLDEEARNKMFERNYAAAIAMSPLTLTRTSLSIPGLVHFGPPSPLFHSPWILLYIHSIAQGGPPVFVWPQGEIVTTLPEPFFEYDTVRMFRWGAEPIVVPTTTLLISLNDALPSSPVLVQCFEREDETVEDVGFPSTTDENGDDNLKKAFALEAMFGCIKYVKGSDGKRWPIDLLYGIPTASLSLCEQVIAEIEKRDMLGEQNIAKMLEENKRIADDLNEFVKQWSCNIGHPVRSLYAIDGTLQWI</sequence>
<evidence type="ECO:0000313" key="5">
    <source>
        <dbReference type="Proteomes" id="UP000179807"/>
    </source>
</evidence>
<dbReference type="Proteomes" id="UP000179807">
    <property type="component" value="Unassembled WGS sequence"/>
</dbReference>
<proteinExistence type="inferred from homology"/>